<gene>
    <name evidence="3" type="ORF">GCM10023185_11380</name>
</gene>
<evidence type="ECO:0000313" key="4">
    <source>
        <dbReference type="Proteomes" id="UP001501153"/>
    </source>
</evidence>
<feature type="signal peptide" evidence="2">
    <location>
        <begin position="1"/>
        <end position="27"/>
    </location>
</feature>
<proteinExistence type="predicted"/>
<dbReference type="EMBL" id="BAABGZ010000013">
    <property type="protein sequence ID" value="GAA4352079.1"/>
    <property type="molecule type" value="Genomic_DNA"/>
</dbReference>
<dbReference type="Proteomes" id="UP001501153">
    <property type="component" value="Unassembled WGS sequence"/>
</dbReference>
<evidence type="ECO:0000256" key="1">
    <source>
        <dbReference type="SAM" id="MobiDB-lite"/>
    </source>
</evidence>
<dbReference type="Pfam" id="PF19841">
    <property type="entry name" value="GldN"/>
    <property type="match status" value="1"/>
</dbReference>
<name>A0ABP8I6E1_9BACT</name>
<protein>
    <recommendedName>
        <fullName evidence="5">Gliding motility protein GldN</fullName>
    </recommendedName>
</protein>
<evidence type="ECO:0000313" key="3">
    <source>
        <dbReference type="EMBL" id="GAA4352079.1"/>
    </source>
</evidence>
<feature type="region of interest" description="Disordered" evidence="1">
    <location>
        <begin position="129"/>
        <end position="178"/>
    </location>
</feature>
<comment type="caution">
    <text evidence="3">The sequence shown here is derived from an EMBL/GenBank/DDBJ whole genome shotgun (WGS) entry which is preliminary data.</text>
</comment>
<evidence type="ECO:0008006" key="5">
    <source>
        <dbReference type="Google" id="ProtNLM"/>
    </source>
</evidence>
<feature type="compositionally biased region" description="Basic and acidic residues" evidence="1">
    <location>
        <begin position="166"/>
        <end position="178"/>
    </location>
</feature>
<dbReference type="InterPro" id="IPR019847">
    <property type="entry name" value="Gliding_motility_assoc_GldN"/>
</dbReference>
<evidence type="ECO:0000256" key="2">
    <source>
        <dbReference type="SAM" id="SignalP"/>
    </source>
</evidence>
<organism evidence="3 4">
    <name type="scientific">Hymenobacter saemangeumensis</name>
    <dbReference type="NCBI Taxonomy" id="1084522"/>
    <lineage>
        <taxon>Bacteria</taxon>
        <taxon>Pseudomonadati</taxon>
        <taxon>Bacteroidota</taxon>
        <taxon>Cytophagia</taxon>
        <taxon>Cytophagales</taxon>
        <taxon>Hymenobacteraceae</taxon>
        <taxon>Hymenobacter</taxon>
    </lineage>
</organism>
<feature type="compositionally biased region" description="Low complexity" evidence="1">
    <location>
        <begin position="139"/>
        <end position="160"/>
    </location>
</feature>
<feature type="chain" id="PRO_5045553092" description="Gliding motility protein GldN" evidence="2">
    <location>
        <begin position="28"/>
        <end position="339"/>
    </location>
</feature>
<accession>A0ABP8I6E1</accession>
<keyword evidence="2" id="KW-0732">Signal</keyword>
<reference evidence="4" key="1">
    <citation type="journal article" date="2019" name="Int. J. Syst. Evol. Microbiol.">
        <title>The Global Catalogue of Microorganisms (GCM) 10K type strain sequencing project: providing services to taxonomists for standard genome sequencing and annotation.</title>
        <authorList>
            <consortium name="The Broad Institute Genomics Platform"/>
            <consortium name="The Broad Institute Genome Sequencing Center for Infectious Disease"/>
            <person name="Wu L."/>
            <person name="Ma J."/>
        </authorList>
    </citation>
    <scope>NUCLEOTIDE SEQUENCE [LARGE SCALE GENOMIC DNA]</scope>
    <source>
        <strain evidence="4">JCM 17923</strain>
    </source>
</reference>
<dbReference type="NCBIfam" id="TIGR03523">
    <property type="entry name" value="GldN"/>
    <property type="match status" value="1"/>
</dbReference>
<keyword evidence="4" id="KW-1185">Reference proteome</keyword>
<sequence>MLLPDMKSFHTLAALAAGLTLSLTASAQEQATTASSNGSHRPIPKSDQMFRKTIWRQLDLREKQNKPMFSQDKEITRVIIEAVKRGELPAYKNDSLTSTYTPREVSERMSYKDAEVSLSKEEIEAGFTKEDVGGGSDDGWGSPTPKKSAAKGAKGKAAATNTVRQPKLDKNGRPMKDKKGKTIYETVAVAPPPPPPPPLNEYRAKDLYAMELKEDMIFDKKRSRMYHDIKTISLLVPSTLATNTSGIETIVATFKYSDLVKVFRANPENAIWFNAQNDAQHKNLADAFELWLFSSYITKVSNPGDSRLSEVYGGEREGILAAQQTAADLVEYEYNLWSF</sequence>